<gene>
    <name evidence="4" type="ORF">Ciccas_011739</name>
</gene>
<evidence type="ECO:0000313" key="4">
    <source>
        <dbReference type="EMBL" id="KAL3309711.1"/>
    </source>
</evidence>
<keyword evidence="5" id="KW-1185">Reference proteome</keyword>
<name>A0ABD2PV90_9PLAT</name>
<proteinExistence type="inferred from homology"/>
<keyword evidence="1 2" id="KW-0119">Carbohydrate metabolism</keyword>
<accession>A0ABD2PV90</accession>
<dbReference type="GO" id="GO:0005886">
    <property type="term" value="C:plasma membrane"/>
    <property type="evidence" value="ECO:0007669"/>
    <property type="project" value="UniProtKB-SubCell"/>
</dbReference>
<comment type="function">
    <text evidence="2">Phosphorylase b kinase catalyzes the phosphorylation of serine in certain substrates, including troponin I.</text>
</comment>
<evidence type="ECO:0000313" key="5">
    <source>
        <dbReference type="Proteomes" id="UP001626550"/>
    </source>
</evidence>
<dbReference type="InterPro" id="IPR008734">
    <property type="entry name" value="PHK_A/B_su"/>
</dbReference>
<protein>
    <recommendedName>
        <fullName evidence="2">Phosphorylase b kinase regulatory subunit</fullName>
    </recommendedName>
</protein>
<keyword evidence="2" id="KW-0636">Prenylation</keyword>
<comment type="pathway">
    <text evidence="2">Glycan biosynthesis; glycogen metabolism.</text>
</comment>
<comment type="subcellular location">
    <subcellularLocation>
        <location evidence="2">Cell membrane</location>
        <topology evidence="2">Lipid-anchor</topology>
        <orientation evidence="2">Cytoplasmic side</orientation>
    </subcellularLocation>
</comment>
<dbReference type="InterPro" id="IPR045583">
    <property type="entry name" value="KPBA/B_C"/>
</dbReference>
<dbReference type="GO" id="GO:0005977">
    <property type="term" value="P:glycogen metabolic process"/>
    <property type="evidence" value="ECO:0007669"/>
    <property type="project" value="UniProtKB-KW"/>
</dbReference>
<dbReference type="PANTHER" id="PTHR10749:SF8">
    <property type="entry name" value="PHOSPHORYLASE B KINASE REGULATORY SUBUNIT BETA"/>
    <property type="match status" value="1"/>
</dbReference>
<sequence>MKRTRLASSTCSLYQAPCHLGMTDALFQRQMDGCLGRVPIGFYCAVYRILERSPCGILIGKNLLTQQPTLADMTSHDLNFIDEVECYLRPLGHPVYRSLFVEAVMVISVILERNSELSFSEAPVDIKSVIIESLNAFKLDHESQEQQQPREQQACKLPRPALARKLTWPEQDTSPPYDWPYYEKFASTQANIRLGTTSYLARAAIDRLLQGSLNLSRVKRDNCSIC</sequence>
<reference evidence="4 5" key="1">
    <citation type="submission" date="2024-11" db="EMBL/GenBank/DDBJ databases">
        <title>Adaptive evolution of stress response genes in parasites aligns with host niche diversity.</title>
        <authorList>
            <person name="Hahn C."/>
            <person name="Resl P."/>
        </authorList>
    </citation>
    <scope>NUCLEOTIDE SEQUENCE [LARGE SCALE GENOMIC DNA]</scope>
    <source>
        <strain evidence="4">EGGRZ-B1_66</strain>
        <tissue evidence="4">Body</tissue>
    </source>
</reference>
<dbReference type="GO" id="GO:0005516">
    <property type="term" value="F:calmodulin binding"/>
    <property type="evidence" value="ECO:0007669"/>
    <property type="project" value="UniProtKB-KW"/>
</dbReference>
<keyword evidence="2" id="KW-0112">Calmodulin-binding</keyword>
<organism evidence="4 5">
    <name type="scientific">Cichlidogyrus casuarinus</name>
    <dbReference type="NCBI Taxonomy" id="1844966"/>
    <lineage>
        <taxon>Eukaryota</taxon>
        <taxon>Metazoa</taxon>
        <taxon>Spiralia</taxon>
        <taxon>Lophotrochozoa</taxon>
        <taxon>Platyhelminthes</taxon>
        <taxon>Monogenea</taxon>
        <taxon>Monopisthocotylea</taxon>
        <taxon>Dactylogyridea</taxon>
        <taxon>Ancyrocephalidae</taxon>
        <taxon>Cichlidogyrus</taxon>
    </lineage>
</organism>
<keyword evidence="2" id="KW-0472">Membrane</keyword>
<dbReference type="PANTHER" id="PTHR10749">
    <property type="entry name" value="PHOSPHORYLASE B KINASE REGULATORY SUBUNIT"/>
    <property type="match status" value="1"/>
</dbReference>
<feature type="domain" description="Phosphorylase b kinase regulatory subunit alpha/beta C-terminal" evidence="3">
    <location>
        <begin position="26"/>
        <end position="142"/>
    </location>
</feature>
<keyword evidence="2" id="KW-0321">Glycogen metabolism</keyword>
<dbReference type="Proteomes" id="UP001626550">
    <property type="component" value="Unassembled WGS sequence"/>
</dbReference>
<dbReference type="AlphaFoldDB" id="A0ABD2PV90"/>
<evidence type="ECO:0000256" key="1">
    <source>
        <dbReference type="ARBA" id="ARBA00023277"/>
    </source>
</evidence>
<comment type="caution">
    <text evidence="4">The sequence shown here is derived from an EMBL/GenBank/DDBJ whole genome shotgun (WGS) entry which is preliminary data.</text>
</comment>
<evidence type="ECO:0000259" key="3">
    <source>
        <dbReference type="Pfam" id="PF19292"/>
    </source>
</evidence>
<dbReference type="Pfam" id="PF19292">
    <property type="entry name" value="KPBB_C"/>
    <property type="match status" value="1"/>
</dbReference>
<comment type="similarity">
    <text evidence="2">Belongs to the phosphorylase b kinase regulatory chain family.</text>
</comment>
<keyword evidence="2" id="KW-0449">Lipoprotein</keyword>
<keyword evidence="2" id="KW-1003">Cell membrane</keyword>
<dbReference type="EMBL" id="JBJKFK010003618">
    <property type="protein sequence ID" value="KAL3309711.1"/>
    <property type="molecule type" value="Genomic_DNA"/>
</dbReference>
<evidence type="ECO:0000256" key="2">
    <source>
        <dbReference type="RuleBase" id="RU364123"/>
    </source>
</evidence>